<protein>
    <submittedName>
        <fullName evidence="1">Uncharacterized protein</fullName>
    </submittedName>
</protein>
<organism evidence="1">
    <name type="scientific">Cyanothece sp. (strain PCC 7425 / ATCC 29141)</name>
    <dbReference type="NCBI Taxonomy" id="395961"/>
    <lineage>
        <taxon>Bacteria</taxon>
        <taxon>Bacillati</taxon>
        <taxon>Cyanobacteriota</taxon>
        <taxon>Cyanophyceae</taxon>
        <taxon>Gomontiellales</taxon>
        <taxon>Cyanothecaceae</taxon>
        <taxon>Cyanothece</taxon>
    </lineage>
</organism>
<gene>
    <name evidence="1" type="ordered locus">Cyan7425_2001</name>
</gene>
<name>B8HTE0_CYAP4</name>
<sequence length="71" mass="8021">MYSSWQGLVYLKLRTLCVVEAVDCGADFWVVEFRRLSKNDEVYSEVSEATAESNARSPSLGCELIHLFITS</sequence>
<accession>B8HTE0</accession>
<proteinExistence type="predicted"/>
<evidence type="ECO:0000313" key="1">
    <source>
        <dbReference type="EMBL" id="ACL44366.1"/>
    </source>
</evidence>
<dbReference type="STRING" id="395961.Cyan7425_2001"/>
<reference evidence="1" key="1">
    <citation type="submission" date="2009-01" db="EMBL/GenBank/DDBJ databases">
        <title>Complete sequence of chromosome Cyanothece sp. PCC 7425.</title>
        <authorList>
            <consortium name="US DOE Joint Genome Institute"/>
            <person name="Lucas S."/>
            <person name="Copeland A."/>
            <person name="Lapidus A."/>
            <person name="Glavina del Rio T."/>
            <person name="Dalin E."/>
            <person name="Tice H."/>
            <person name="Bruce D."/>
            <person name="Goodwin L."/>
            <person name="Pitluck S."/>
            <person name="Sims D."/>
            <person name="Meineke L."/>
            <person name="Brettin T."/>
            <person name="Detter J.C."/>
            <person name="Han C."/>
            <person name="Larimer F."/>
            <person name="Land M."/>
            <person name="Hauser L."/>
            <person name="Kyrpides N."/>
            <person name="Ovchinnikova G."/>
            <person name="Liberton M."/>
            <person name="Stoeckel J."/>
            <person name="Banerjee A."/>
            <person name="Singh A."/>
            <person name="Page L."/>
            <person name="Sato H."/>
            <person name="Zhao L."/>
            <person name="Sherman L."/>
            <person name="Pakrasi H."/>
            <person name="Richardson P."/>
        </authorList>
    </citation>
    <scope>NUCLEOTIDE SEQUENCE</scope>
    <source>
        <strain evidence="1">PCC 7425</strain>
    </source>
</reference>
<dbReference type="EMBL" id="CP001344">
    <property type="protein sequence ID" value="ACL44366.1"/>
    <property type="molecule type" value="Genomic_DNA"/>
</dbReference>
<dbReference type="AlphaFoldDB" id="B8HTE0"/>
<dbReference type="KEGG" id="cyn:Cyan7425_2001"/>
<dbReference type="HOGENOM" id="CLU_2733297_0_0_3"/>